<keyword evidence="2" id="KW-0378">Hydrolase</keyword>
<protein>
    <submittedName>
        <fullName evidence="2">Alpha/beta hydrolase</fullName>
    </submittedName>
</protein>
<dbReference type="PANTHER" id="PTHR48098">
    <property type="entry name" value="ENTEROCHELIN ESTERASE-RELATED"/>
    <property type="match status" value="1"/>
</dbReference>
<dbReference type="Proteomes" id="UP001595696">
    <property type="component" value="Unassembled WGS sequence"/>
</dbReference>
<feature type="chain" id="PRO_5046241476" evidence="1">
    <location>
        <begin position="26"/>
        <end position="344"/>
    </location>
</feature>
<keyword evidence="3" id="KW-1185">Reference proteome</keyword>
<dbReference type="InterPro" id="IPR000801">
    <property type="entry name" value="Esterase-like"/>
</dbReference>
<organism evidence="2 3">
    <name type="scientific">Nocardia jiangsuensis</name>
    <dbReference type="NCBI Taxonomy" id="1691563"/>
    <lineage>
        <taxon>Bacteria</taxon>
        <taxon>Bacillati</taxon>
        <taxon>Actinomycetota</taxon>
        <taxon>Actinomycetes</taxon>
        <taxon>Mycobacteriales</taxon>
        <taxon>Nocardiaceae</taxon>
        <taxon>Nocardia</taxon>
    </lineage>
</organism>
<comment type="caution">
    <text evidence="2">The sequence shown here is derived from an EMBL/GenBank/DDBJ whole genome shotgun (WGS) entry which is preliminary data.</text>
</comment>
<dbReference type="Gene3D" id="3.40.50.1820">
    <property type="entry name" value="alpha/beta hydrolase"/>
    <property type="match status" value="1"/>
</dbReference>
<evidence type="ECO:0000313" key="3">
    <source>
        <dbReference type="Proteomes" id="UP001595696"/>
    </source>
</evidence>
<reference evidence="3" key="1">
    <citation type="journal article" date="2019" name="Int. J. Syst. Evol. Microbiol.">
        <title>The Global Catalogue of Microorganisms (GCM) 10K type strain sequencing project: providing services to taxonomists for standard genome sequencing and annotation.</title>
        <authorList>
            <consortium name="The Broad Institute Genomics Platform"/>
            <consortium name="The Broad Institute Genome Sequencing Center for Infectious Disease"/>
            <person name="Wu L."/>
            <person name="Ma J."/>
        </authorList>
    </citation>
    <scope>NUCLEOTIDE SEQUENCE [LARGE SCALE GENOMIC DNA]</scope>
    <source>
        <strain evidence="3">CGMCC 4.7330</strain>
    </source>
</reference>
<dbReference type="InterPro" id="IPR029058">
    <property type="entry name" value="AB_hydrolase_fold"/>
</dbReference>
<dbReference type="InterPro" id="IPR050583">
    <property type="entry name" value="Mycobacterial_A85_antigen"/>
</dbReference>
<dbReference type="GO" id="GO:0016787">
    <property type="term" value="F:hydrolase activity"/>
    <property type="evidence" value="ECO:0007669"/>
    <property type="project" value="UniProtKB-KW"/>
</dbReference>
<dbReference type="EMBL" id="JBHSAX010000005">
    <property type="protein sequence ID" value="MFC3961448.1"/>
    <property type="molecule type" value="Genomic_DNA"/>
</dbReference>
<proteinExistence type="predicted"/>
<evidence type="ECO:0000313" key="2">
    <source>
        <dbReference type="EMBL" id="MFC3961448.1"/>
    </source>
</evidence>
<name>A0ABV8DND4_9NOCA</name>
<feature type="signal peptide" evidence="1">
    <location>
        <begin position="1"/>
        <end position="25"/>
    </location>
</feature>
<keyword evidence="1" id="KW-0732">Signal</keyword>
<evidence type="ECO:0000256" key="1">
    <source>
        <dbReference type="SAM" id="SignalP"/>
    </source>
</evidence>
<dbReference type="PANTHER" id="PTHR48098:SF1">
    <property type="entry name" value="DIACYLGLYCEROL ACYLTRANSFERASE_MYCOLYLTRANSFERASE AG85A"/>
    <property type="match status" value="1"/>
</dbReference>
<accession>A0ABV8DND4</accession>
<sequence>MRGRVVAAMALVLIAATGAGPTASAEPAAVAASATAPNGSRIEKVETVDARNLVLHIHSAAMGKTVPVEVQRPADTSQPRPVLYLLNGGGGGEDGVATWAGKTDALGFLADKEVNVVTAIGGRWSYYADWERPDSVLGVNKWQTFFTEELPPIIDAALRTNGNNSIAGISMAGTSVLLLAITKPGLYRSVGAYSGCAQTSDPIGHRLVRMSVETWGGGNVENLWGPPEAPGWTANDPLVHAEKLRGTTLYISSGSGLPGRYDRLGDPFMMGDPNNPEQLANQIVIGGIIEAGTAYCTRNLANRLAELDIPATVDIAPEGTHSWGYWRDDLQRSWPTLAAGLHGN</sequence>
<dbReference type="Pfam" id="PF00756">
    <property type="entry name" value="Esterase"/>
    <property type="match status" value="1"/>
</dbReference>
<gene>
    <name evidence="2" type="ORF">ACFO0B_05530</name>
</gene>
<dbReference type="SUPFAM" id="SSF53474">
    <property type="entry name" value="alpha/beta-Hydrolases"/>
    <property type="match status" value="1"/>
</dbReference>
<dbReference type="RefSeq" id="WP_378611202.1">
    <property type="nucleotide sequence ID" value="NZ_JBHSAX010000005.1"/>
</dbReference>